<evidence type="ECO:0000256" key="2">
    <source>
        <dbReference type="ARBA" id="ARBA00022643"/>
    </source>
</evidence>
<dbReference type="PANTHER" id="PTHR32332">
    <property type="entry name" value="2-NITROPROPANE DIOXYGENASE"/>
    <property type="match status" value="1"/>
</dbReference>
<dbReference type="Proteomes" id="UP000617041">
    <property type="component" value="Unassembled WGS sequence"/>
</dbReference>
<keyword evidence="5" id="KW-0503">Monooxygenase</keyword>
<accession>A0A934PZZ3</accession>
<dbReference type="PANTHER" id="PTHR32332:SF31">
    <property type="entry name" value="2-NITROPROPANE DIOXYGENASE FAMILY, PUTATIVE (AFU_ORTHOLOGUE AFUA_2G09850)-RELATED"/>
    <property type="match status" value="1"/>
</dbReference>
<dbReference type="SUPFAM" id="SSF51412">
    <property type="entry name" value="Inosine monophosphate dehydrogenase (IMPDH)"/>
    <property type="match status" value="1"/>
</dbReference>
<evidence type="ECO:0000259" key="4">
    <source>
        <dbReference type="Pfam" id="PF00478"/>
    </source>
</evidence>
<dbReference type="AlphaFoldDB" id="A0A934PZZ3"/>
<dbReference type="InterPro" id="IPR013785">
    <property type="entry name" value="Aldolase_TIM"/>
</dbReference>
<organism evidence="5 6">
    <name type="scientific">Ramlibacter algicola</name>
    <dbReference type="NCBI Taxonomy" id="2795217"/>
    <lineage>
        <taxon>Bacteria</taxon>
        <taxon>Pseudomonadati</taxon>
        <taxon>Pseudomonadota</taxon>
        <taxon>Betaproteobacteria</taxon>
        <taxon>Burkholderiales</taxon>
        <taxon>Comamonadaceae</taxon>
        <taxon>Ramlibacter</taxon>
    </lineage>
</organism>
<keyword evidence="2" id="KW-0288">FMN</keyword>
<feature type="domain" description="IMP dehydrogenase/GMP reductase" evidence="4">
    <location>
        <begin position="15"/>
        <end position="56"/>
    </location>
</feature>
<protein>
    <submittedName>
        <fullName evidence="5">Nitronate monooxygenase</fullName>
    </submittedName>
</protein>
<dbReference type="EMBL" id="JAEDAO010000001">
    <property type="protein sequence ID" value="MBK0393695.1"/>
    <property type="molecule type" value="Genomic_DNA"/>
</dbReference>
<dbReference type="GO" id="GO:0018580">
    <property type="term" value="F:nitronate monooxygenase activity"/>
    <property type="evidence" value="ECO:0007669"/>
    <property type="project" value="InterPro"/>
</dbReference>
<comment type="caution">
    <text evidence="5">The sequence shown here is derived from an EMBL/GenBank/DDBJ whole genome shotgun (WGS) entry which is preliminary data.</text>
</comment>
<name>A0A934PZZ3_9BURK</name>
<dbReference type="CDD" id="cd04730">
    <property type="entry name" value="NPD_like"/>
    <property type="match status" value="1"/>
</dbReference>
<reference evidence="5" key="1">
    <citation type="submission" date="2020-12" db="EMBL/GenBank/DDBJ databases">
        <title>Ramlibacter sp. nov., isolated from a freshwater alga, Cryptomonas.</title>
        <authorList>
            <person name="Kim H.M."/>
            <person name="Jeon C.O."/>
        </authorList>
    </citation>
    <scope>NUCLEOTIDE SEQUENCE</scope>
    <source>
        <strain evidence="5">CrO1</strain>
    </source>
</reference>
<sequence>MHGDPCTCRKDTVDTLDTRLTRQLDLRCPIVSAPMAFAAGGALAAAVTRAGGLGLIGGGYGDAAWLEQQFALAEGERVGVGFITWSLAKQPGLLDTVLRHRPRAVMLSFGDPRPFGDAIRAAGAALFCQCQDMTHVRQALEAGAIAIVAQGTEAGGHGALRGTLSFVPEVADHLAAHAPDTLLLAAGGIADGRGLAAALMLGADGVLMGTRFWATHEALVKPTHHGAILAADGDATLRTRTPDIVRQLPWPPGFTARIRRNAFTQRWHGREDALQAALDVETPRYRDAWEAGDIEQAAVWFGEAAGLVHAIEPAAEVVRRTVNEAFERLRTAPS</sequence>
<dbReference type="Pfam" id="PF00478">
    <property type="entry name" value="IMPDH"/>
    <property type="match status" value="1"/>
</dbReference>
<keyword evidence="3" id="KW-0560">Oxidoreductase</keyword>
<dbReference type="Gene3D" id="3.20.20.70">
    <property type="entry name" value="Aldolase class I"/>
    <property type="match status" value="1"/>
</dbReference>
<gene>
    <name evidence="5" type="ORF">I8E28_13940</name>
</gene>
<evidence type="ECO:0000256" key="1">
    <source>
        <dbReference type="ARBA" id="ARBA00022630"/>
    </source>
</evidence>
<evidence type="ECO:0000313" key="5">
    <source>
        <dbReference type="EMBL" id="MBK0393695.1"/>
    </source>
</evidence>
<keyword evidence="6" id="KW-1185">Reference proteome</keyword>
<proteinExistence type="predicted"/>
<dbReference type="Pfam" id="PF03060">
    <property type="entry name" value="NMO"/>
    <property type="match status" value="1"/>
</dbReference>
<dbReference type="InterPro" id="IPR001093">
    <property type="entry name" value="IMP_DH_GMPRt"/>
</dbReference>
<keyword evidence="1" id="KW-0285">Flavoprotein</keyword>
<evidence type="ECO:0000256" key="3">
    <source>
        <dbReference type="ARBA" id="ARBA00023002"/>
    </source>
</evidence>
<evidence type="ECO:0000313" key="6">
    <source>
        <dbReference type="Proteomes" id="UP000617041"/>
    </source>
</evidence>
<dbReference type="InterPro" id="IPR004136">
    <property type="entry name" value="NMO"/>
</dbReference>